<evidence type="ECO:0000259" key="1">
    <source>
        <dbReference type="Pfam" id="PF00535"/>
    </source>
</evidence>
<dbReference type="AlphaFoldDB" id="A0AAE3A4H4"/>
<name>A0AAE3A4H4_9FIRM</name>
<reference evidence="2 3" key="1">
    <citation type="submission" date="2021-10" db="EMBL/GenBank/DDBJ databases">
        <title>Anaerobic single-cell dispensing facilitates the cultivation of human gut bacteria.</title>
        <authorList>
            <person name="Afrizal A."/>
        </authorList>
    </citation>
    <scope>NUCLEOTIDE SEQUENCE [LARGE SCALE GENOMIC DNA]</scope>
    <source>
        <strain evidence="2 3">CLA-AA-H276</strain>
    </source>
</reference>
<keyword evidence="2" id="KW-0808">Transferase</keyword>
<dbReference type="InterPro" id="IPR001173">
    <property type="entry name" value="Glyco_trans_2-like"/>
</dbReference>
<dbReference type="PANTHER" id="PTHR43685:SF2">
    <property type="entry name" value="GLYCOSYLTRANSFERASE 2-LIKE DOMAIN-CONTAINING PROTEIN"/>
    <property type="match status" value="1"/>
</dbReference>
<dbReference type="Gene3D" id="3.90.550.10">
    <property type="entry name" value="Spore Coat Polysaccharide Biosynthesis Protein SpsA, Chain A"/>
    <property type="match status" value="2"/>
</dbReference>
<dbReference type="Pfam" id="PF00535">
    <property type="entry name" value="Glycos_transf_2"/>
    <property type="match status" value="1"/>
</dbReference>
<gene>
    <name evidence="2" type="ORF">LKD36_01005</name>
</gene>
<dbReference type="EC" id="2.4.-.-" evidence="2"/>
<evidence type="ECO:0000313" key="3">
    <source>
        <dbReference type="Proteomes" id="UP001198220"/>
    </source>
</evidence>
<evidence type="ECO:0000313" key="2">
    <source>
        <dbReference type="EMBL" id="MCC2124752.1"/>
    </source>
</evidence>
<dbReference type="CDD" id="cd04184">
    <property type="entry name" value="GT2_RfbC_Mx_like"/>
    <property type="match status" value="1"/>
</dbReference>
<keyword evidence="2" id="KW-0328">Glycosyltransferase</keyword>
<accession>A0AAE3A4H4</accession>
<proteinExistence type="predicted"/>
<dbReference type="Proteomes" id="UP001198220">
    <property type="component" value="Unassembled WGS sequence"/>
</dbReference>
<dbReference type="InterPro" id="IPR050834">
    <property type="entry name" value="Glycosyltransf_2"/>
</dbReference>
<dbReference type="InterPro" id="IPR029044">
    <property type="entry name" value="Nucleotide-diphossugar_trans"/>
</dbReference>
<dbReference type="PANTHER" id="PTHR43685">
    <property type="entry name" value="GLYCOSYLTRANSFERASE"/>
    <property type="match status" value="1"/>
</dbReference>
<dbReference type="SUPFAM" id="SSF53448">
    <property type="entry name" value="Nucleotide-diphospho-sugar transferases"/>
    <property type="match status" value="2"/>
</dbReference>
<feature type="domain" description="Glycosyltransferase 2-like" evidence="1">
    <location>
        <begin position="67"/>
        <end position="207"/>
    </location>
</feature>
<keyword evidence="3" id="KW-1185">Reference proteome</keyword>
<dbReference type="EMBL" id="JAJEPS010000001">
    <property type="protein sequence ID" value="MCC2124752.1"/>
    <property type="molecule type" value="Genomic_DNA"/>
</dbReference>
<dbReference type="RefSeq" id="WP_308458313.1">
    <property type="nucleotide sequence ID" value="NZ_JAJEPS010000001.1"/>
</dbReference>
<sequence>MKADYAKRGYHYMKNYGLSKLYLKARDRLERDRLEKNYQEFLFAGRPVGSELQLQREHRFSYEPLISIVVPVYRTPEAFLREMVESVLGQTYASLELCLADGSGDDDHTERILKAYAEKDPRVRYEKLPENLGIAGNTNAALDLASGDYVALLDHDDFLEKHALFEIVRFLQNHRDADMLYTDEDKVTFDSKTYFHPHYKPDFSLDLLRSNNYICHFLVVGKKLLEKAGRYRESFDGAQDYDFILRCSELAGEIGHIPQVLYHWRCHQASTAGNPDSKSYAYEAGRKALEEHFERTGTDARIECMDNPGFYRIKYPVKGDPKVSIVVLDPPDMSSMGRFARALSRVESYRNVEILILLDAPKKNKLILNFIKEHRQTLIKVVYCTSACNKFVTFTSLAEKLDSDYLLFLDGKTGRITRGYMELFLGNAQRPEAGAVGGRVYDSSHRLCYGAKVLGLHGMVGDVFQGLKAGHSGYLHKVILQQNYHAVSGKAMMVKRELFLKAGGFSEDVEDRMKDVDLCLKLEQLGYSNIYEPGIALILQDHRRGRKLAVRPAAQFMKKWKELLEVPDAFYNCNLSLDDTDFRIRE</sequence>
<dbReference type="GO" id="GO:0016757">
    <property type="term" value="F:glycosyltransferase activity"/>
    <property type="evidence" value="ECO:0007669"/>
    <property type="project" value="UniProtKB-KW"/>
</dbReference>
<organism evidence="2 3">
    <name type="scientific">Hominiventricola filiformis</name>
    <dbReference type="NCBI Taxonomy" id="2885352"/>
    <lineage>
        <taxon>Bacteria</taxon>
        <taxon>Bacillati</taxon>
        <taxon>Bacillota</taxon>
        <taxon>Clostridia</taxon>
        <taxon>Lachnospirales</taxon>
        <taxon>Lachnospiraceae</taxon>
        <taxon>Hominiventricola</taxon>
    </lineage>
</organism>
<comment type="caution">
    <text evidence="2">The sequence shown here is derived from an EMBL/GenBank/DDBJ whole genome shotgun (WGS) entry which is preliminary data.</text>
</comment>
<protein>
    <submittedName>
        <fullName evidence="2">Glycosyltransferase</fullName>
        <ecNumber evidence="2">2.4.-.-</ecNumber>
    </submittedName>
</protein>